<comment type="caution">
    <text evidence="2">The sequence shown here is derived from an EMBL/GenBank/DDBJ whole genome shotgun (WGS) entry which is preliminary data.</text>
</comment>
<proteinExistence type="predicted"/>
<sequence length="82" mass="8848">MIQFAEHENGLGSGAKHELTPQKLQRGLKLLSENCPERVSEMLREQSHASTADMLIQASLFGRIVGGCGPGTATSSSKRNPR</sequence>
<feature type="region of interest" description="Disordered" evidence="1">
    <location>
        <begin position="1"/>
        <end position="20"/>
    </location>
</feature>
<evidence type="ECO:0000313" key="2">
    <source>
        <dbReference type="EMBL" id="GLS64518.1"/>
    </source>
</evidence>
<protein>
    <submittedName>
        <fullName evidence="2">Uncharacterized protein</fullName>
    </submittedName>
</protein>
<name>A0ABQ6DLF6_9HYPH</name>
<keyword evidence="3" id="KW-1185">Reference proteome</keyword>
<evidence type="ECO:0000256" key="1">
    <source>
        <dbReference type="SAM" id="MobiDB-lite"/>
    </source>
</evidence>
<organism evidence="2 3">
    <name type="scientific">Methylobacterium oxalidis</name>
    <dbReference type="NCBI Taxonomy" id="944322"/>
    <lineage>
        <taxon>Bacteria</taxon>
        <taxon>Pseudomonadati</taxon>
        <taxon>Pseudomonadota</taxon>
        <taxon>Alphaproteobacteria</taxon>
        <taxon>Hyphomicrobiales</taxon>
        <taxon>Methylobacteriaceae</taxon>
        <taxon>Methylobacterium</taxon>
    </lineage>
</organism>
<reference evidence="3" key="1">
    <citation type="journal article" date="2019" name="Int. J. Syst. Evol. Microbiol.">
        <title>The Global Catalogue of Microorganisms (GCM) 10K type strain sequencing project: providing services to taxonomists for standard genome sequencing and annotation.</title>
        <authorList>
            <consortium name="The Broad Institute Genomics Platform"/>
            <consortium name="The Broad Institute Genome Sequencing Center for Infectious Disease"/>
            <person name="Wu L."/>
            <person name="Ma J."/>
        </authorList>
    </citation>
    <scope>NUCLEOTIDE SEQUENCE [LARGE SCALE GENOMIC DNA]</scope>
    <source>
        <strain evidence="3">NBRC 107715</strain>
    </source>
</reference>
<gene>
    <name evidence="2" type="ORF">GCM10007888_28990</name>
</gene>
<accession>A0ABQ6DLF6</accession>
<dbReference type="EMBL" id="BSPK01000043">
    <property type="protein sequence ID" value="GLS64518.1"/>
    <property type="molecule type" value="Genomic_DNA"/>
</dbReference>
<dbReference type="Proteomes" id="UP001156856">
    <property type="component" value="Unassembled WGS sequence"/>
</dbReference>
<evidence type="ECO:0000313" key="3">
    <source>
        <dbReference type="Proteomes" id="UP001156856"/>
    </source>
</evidence>